<sequence length="519" mass="56003">MSGIEGAGLGPPIITLSNIVKRYGSVTVIKQVSLALRPQEVHMLMGENGAGKSTLVGALIGTVSPEEGEIFLRGECVHHYDPAHARAAGINAVLQDFTLAPSLRVYENMFLGREPTVGGIRRVASMRRRAAEVFAELGVQIDVDRKIGRLSRGEQQIVEIASALLGEPGALLLDEPTAALSHEESEKLFAVVARLRSQGWAILYITHRMEEMRRLGDVVTVIRDGTVIRHHLLSEASDEQIIASMVGRELTSLYPTIVHNPGRVALQTDGLSSADGKLIDVTVQFRGGEVLGIGGLVGCGKSELARACFGLQKLSGGSLTVDGQLVTSPTPRSMLGRGVVYLSQDRRGEALALSRSIMDNIEIGLLSGPGYTRFGLLRKKRIRDAVSALVDKLDVRPRRLDLRVDALSGGNQQKVLIGRALTRDQQIYIFDEPTAGVDVGARQEIYRLVKQLCEQGAAVILVSSDLQELLNLSHRVVVMHRGRIQTELTGDDINEATVVGASFGSSQSGSSVTQQQVTH</sequence>
<evidence type="ECO:0000256" key="9">
    <source>
        <dbReference type="ARBA" id="ARBA00023136"/>
    </source>
</evidence>
<dbReference type="PROSITE" id="PS00211">
    <property type="entry name" value="ABC_TRANSPORTER_1"/>
    <property type="match status" value="1"/>
</dbReference>
<dbReference type="Gene3D" id="3.40.50.300">
    <property type="entry name" value="P-loop containing nucleotide triphosphate hydrolases"/>
    <property type="match status" value="2"/>
</dbReference>
<dbReference type="PANTHER" id="PTHR43790">
    <property type="entry name" value="CARBOHYDRATE TRANSPORT ATP-BINDING PROTEIN MG119-RELATED"/>
    <property type="match status" value="1"/>
</dbReference>
<gene>
    <name evidence="11" type="primary">rbsA_9</name>
    <name evidence="11" type="ORF">R69776_06977</name>
</gene>
<evidence type="ECO:0000259" key="10">
    <source>
        <dbReference type="PROSITE" id="PS50893"/>
    </source>
</evidence>
<dbReference type="InterPro" id="IPR050107">
    <property type="entry name" value="ABC_carbohydrate_import_ATPase"/>
</dbReference>
<dbReference type="Pfam" id="PF00005">
    <property type="entry name" value="ABC_tran"/>
    <property type="match status" value="2"/>
</dbReference>
<comment type="caution">
    <text evidence="11">The sequence shown here is derived from an EMBL/GenBank/DDBJ whole genome shotgun (WGS) entry which is preliminary data.</text>
</comment>
<evidence type="ECO:0000256" key="3">
    <source>
        <dbReference type="ARBA" id="ARBA00022519"/>
    </source>
</evidence>
<evidence type="ECO:0000256" key="6">
    <source>
        <dbReference type="ARBA" id="ARBA00022741"/>
    </source>
</evidence>
<feature type="domain" description="ABC transporter" evidence="10">
    <location>
        <begin position="14"/>
        <end position="249"/>
    </location>
</feature>
<dbReference type="InterPro" id="IPR003439">
    <property type="entry name" value="ABC_transporter-like_ATP-bd"/>
</dbReference>
<keyword evidence="7 11" id="KW-0067">ATP-binding</keyword>
<evidence type="ECO:0000256" key="8">
    <source>
        <dbReference type="ARBA" id="ARBA00022967"/>
    </source>
</evidence>
<keyword evidence="9" id="KW-0472">Membrane</keyword>
<evidence type="ECO:0000256" key="2">
    <source>
        <dbReference type="ARBA" id="ARBA00022475"/>
    </source>
</evidence>
<dbReference type="GO" id="GO:0005524">
    <property type="term" value="F:ATP binding"/>
    <property type="evidence" value="ECO:0007669"/>
    <property type="project" value="UniProtKB-KW"/>
</dbReference>
<feature type="domain" description="ABC transporter" evidence="10">
    <location>
        <begin position="258"/>
        <end position="506"/>
    </location>
</feature>
<dbReference type="InterPro" id="IPR017871">
    <property type="entry name" value="ABC_transporter-like_CS"/>
</dbReference>
<accession>A0ABN7N4J7</accession>
<keyword evidence="4" id="KW-0762">Sugar transport</keyword>
<proteinExistence type="predicted"/>
<evidence type="ECO:0000256" key="7">
    <source>
        <dbReference type="ARBA" id="ARBA00022840"/>
    </source>
</evidence>
<keyword evidence="3" id="KW-0997">Cell inner membrane</keyword>
<dbReference type="SUPFAM" id="SSF52540">
    <property type="entry name" value="P-loop containing nucleoside triphosphate hydrolases"/>
    <property type="match status" value="2"/>
</dbReference>
<evidence type="ECO:0000256" key="4">
    <source>
        <dbReference type="ARBA" id="ARBA00022597"/>
    </source>
</evidence>
<organism evidence="11 12">
    <name type="scientific">Paraburkholderia nemoris</name>
    <dbReference type="NCBI Taxonomy" id="2793076"/>
    <lineage>
        <taxon>Bacteria</taxon>
        <taxon>Pseudomonadati</taxon>
        <taxon>Pseudomonadota</taxon>
        <taxon>Betaproteobacteria</taxon>
        <taxon>Burkholderiales</taxon>
        <taxon>Burkholderiaceae</taxon>
        <taxon>Paraburkholderia</taxon>
    </lineage>
</organism>
<dbReference type="Proteomes" id="UP000673821">
    <property type="component" value="Unassembled WGS sequence"/>
</dbReference>
<keyword evidence="5" id="KW-0677">Repeat</keyword>
<dbReference type="CDD" id="cd03215">
    <property type="entry name" value="ABC_Carb_Monos_II"/>
    <property type="match status" value="1"/>
</dbReference>
<reference evidence="11 12" key="1">
    <citation type="submission" date="2021-02" db="EMBL/GenBank/DDBJ databases">
        <authorList>
            <person name="Vanwijnsberghe S."/>
        </authorList>
    </citation>
    <scope>NUCLEOTIDE SEQUENCE [LARGE SCALE GENOMIC DNA]</scope>
    <source>
        <strain evidence="11 12">R-69776</strain>
    </source>
</reference>
<dbReference type="InterPro" id="IPR027417">
    <property type="entry name" value="P-loop_NTPase"/>
</dbReference>
<keyword evidence="1" id="KW-0813">Transport</keyword>
<name>A0ABN7N4J7_9BURK</name>
<dbReference type="EMBL" id="CAJNBH010000029">
    <property type="protein sequence ID" value="CAE6839595.1"/>
    <property type="molecule type" value="Genomic_DNA"/>
</dbReference>
<dbReference type="InterPro" id="IPR003593">
    <property type="entry name" value="AAA+_ATPase"/>
</dbReference>
<keyword evidence="12" id="KW-1185">Reference proteome</keyword>
<dbReference type="CDD" id="cd03216">
    <property type="entry name" value="ABC_Carb_Monos_I"/>
    <property type="match status" value="1"/>
</dbReference>
<protein>
    <submittedName>
        <fullName evidence="11">Ribose import ATP-binding protein RbsA</fullName>
    </submittedName>
</protein>
<dbReference type="PANTHER" id="PTHR43790:SF3">
    <property type="entry name" value="D-ALLOSE IMPORT ATP-BINDING PROTEIN ALSA-RELATED"/>
    <property type="match status" value="1"/>
</dbReference>
<dbReference type="SMART" id="SM00382">
    <property type="entry name" value="AAA"/>
    <property type="match status" value="2"/>
</dbReference>
<evidence type="ECO:0000256" key="1">
    <source>
        <dbReference type="ARBA" id="ARBA00022448"/>
    </source>
</evidence>
<evidence type="ECO:0000313" key="11">
    <source>
        <dbReference type="EMBL" id="CAE6839595.1"/>
    </source>
</evidence>
<keyword evidence="2" id="KW-1003">Cell membrane</keyword>
<evidence type="ECO:0000256" key="5">
    <source>
        <dbReference type="ARBA" id="ARBA00022737"/>
    </source>
</evidence>
<dbReference type="RefSeq" id="WP_200660738.1">
    <property type="nucleotide sequence ID" value="NZ_CAJNBH010000029.1"/>
</dbReference>
<evidence type="ECO:0000313" key="12">
    <source>
        <dbReference type="Proteomes" id="UP000673821"/>
    </source>
</evidence>
<keyword evidence="6" id="KW-0547">Nucleotide-binding</keyword>
<dbReference type="PROSITE" id="PS50893">
    <property type="entry name" value="ABC_TRANSPORTER_2"/>
    <property type="match status" value="2"/>
</dbReference>
<keyword evidence="8" id="KW-1278">Translocase</keyword>